<feature type="region of interest" description="Disordered" evidence="1">
    <location>
        <begin position="272"/>
        <end position="308"/>
    </location>
</feature>
<dbReference type="VEuPathDB" id="FungiDB:BO97DRAFT_474853"/>
<dbReference type="SUPFAM" id="SSF53254">
    <property type="entry name" value="Phosphoglycerate mutase-like"/>
    <property type="match status" value="1"/>
</dbReference>
<protein>
    <submittedName>
        <fullName evidence="2">Phosphoglycerate mutase-like protein</fullName>
    </submittedName>
</protein>
<gene>
    <name evidence="2" type="ORF">BO97DRAFT_474853</name>
</gene>
<sequence>MPLDTIYLTRHGHRLNWTIDYKTGTYHAQFPTPTGNPADPTLTSHGVRQSHELAAHLASDDFHPKPFRVYCSPFYRCLQTIQPSVDALKELHQRTYSDDSSTSKNNDKQIERHADFAVRVEPGLGEWFGHTTFFTHPPPATPPTLSTYFPTLNLTLPNNPDDASAPSNKTYKPYKPHLTPSPTGETIANLHTRIATTLAALIADVDAEIAALEAAQPAHEPRSSKAILICSHAAPLIAMGRALTGLMPEDSSQEDFFVFTAGLSTFRRRRWRQQRGNGQDGAGCGVDSVGRDLRRGSSGAGVSGGEDKQEWVLAPGTTILRAGITVQTDWRGGKGVAGGWDCVRNGDCGFLSQGAERGWHFNGEEGFDTGPMAAESAPPVSGLDTVVSEGVGERGMKL</sequence>
<dbReference type="FunFam" id="3.40.50.1240:FF:000074">
    <property type="entry name" value="Phosphoglycerate mutase family protein"/>
    <property type="match status" value="1"/>
</dbReference>
<dbReference type="Proteomes" id="UP000248961">
    <property type="component" value="Unassembled WGS sequence"/>
</dbReference>
<dbReference type="Gene3D" id="3.40.50.1240">
    <property type="entry name" value="Phosphoglycerate mutase-like"/>
    <property type="match status" value="1"/>
</dbReference>
<dbReference type="STRING" id="1450537.A0A395IAM3"/>
<evidence type="ECO:0000313" key="3">
    <source>
        <dbReference type="Proteomes" id="UP000248961"/>
    </source>
</evidence>
<dbReference type="SMART" id="SM00855">
    <property type="entry name" value="PGAM"/>
    <property type="match status" value="1"/>
</dbReference>
<dbReference type="RefSeq" id="XP_025556013.1">
    <property type="nucleotide sequence ID" value="XM_025700362.1"/>
</dbReference>
<dbReference type="AlphaFoldDB" id="A0A395IAM3"/>
<evidence type="ECO:0000313" key="2">
    <source>
        <dbReference type="EMBL" id="RAL16859.1"/>
    </source>
</evidence>
<dbReference type="InterPro" id="IPR029033">
    <property type="entry name" value="His_PPase_superfam"/>
</dbReference>
<name>A0A395IAM3_ASPHC</name>
<organism evidence="2 3">
    <name type="scientific">Aspergillus homomorphus (strain CBS 101889)</name>
    <dbReference type="NCBI Taxonomy" id="1450537"/>
    <lineage>
        <taxon>Eukaryota</taxon>
        <taxon>Fungi</taxon>
        <taxon>Dikarya</taxon>
        <taxon>Ascomycota</taxon>
        <taxon>Pezizomycotina</taxon>
        <taxon>Eurotiomycetes</taxon>
        <taxon>Eurotiomycetidae</taxon>
        <taxon>Eurotiales</taxon>
        <taxon>Aspergillaceae</taxon>
        <taxon>Aspergillus</taxon>
        <taxon>Aspergillus subgen. Circumdati</taxon>
    </lineage>
</organism>
<proteinExistence type="predicted"/>
<dbReference type="CDD" id="cd07067">
    <property type="entry name" value="HP_PGM_like"/>
    <property type="match status" value="1"/>
</dbReference>
<dbReference type="EMBL" id="KZ824268">
    <property type="protein sequence ID" value="RAL16859.1"/>
    <property type="molecule type" value="Genomic_DNA"/>
</dbReference>
<dbReference type="InterPro" id="IPR013078">
    <property type="entry name" value="His_Pase_superF_clade-1"/>
</dbReference>
<dbReference type="InterPro" id="IPR051710">
    <property type="entry name" value="Phosphatase_SH3-domain"/>
</dbReference>
<dbReference type="PANTHER" id="PTHR16469:SF51">
    <property type="entry name" value="TRANSCRIPTION FACTOR TAU 55 KDA SUBUNIT"/>
    <property type="match status" value="1"/>
</dbReference>
<dbReference type="Pfam" id="PF00300">
    <property type="entry name" value="His_Phos_1"/>
    <property type="match status" value="1"/>
</dbReference>
<evidence type="ECO:0000256" key="1">
    <source>
        <dbReference type="SAM" id="MobiDB-lite"/>
    </source>
</evidence>
<dbReference type="PANTHER" id="PTHR16469">
    <property type="entry name" value="UBIQUITIN-ASSOCIATED AND SH3 DOMAIN-CONTAINING BA-RELATED"/>
    <property type="match status" value="1"/>
</dbReference>
<dbReference type="GeneID" id="37204651"/>
<reference evidence="2 3" key="1">
    <citation type="submission" date="2018-02" db="EMBL/GenBank/DDBJ databases">
        <title>The genomes of Aspergillus section Nigri reveals drivers in fungal speciation.</title>
        <authorList>
            <consortium name="DOE Joint Genome Institute"/>
            <person name="Vesth T.C."/>
            <person name="Nybo J."/>
            <person name="Theobald S."/>
            <person name="Brandl J."/>
            <person name="Frisvad J.C."/>
            <person name="Nielsen K.F."/>
            <person name="Lyhne E.K."/>
            <person name="Kogle M.E."/>
            <person name="Kuo A."/>
            <person name="Riley R."/>
            <person name="Clum A."/>
            <person name="Nolan M."/>
            <person name="Lipzen A."/>
            <person name="Salamov A."/>
            <person name="Henrissat B."/>
            <person name="Wiebenga A."/>
            <person name="De vries R.P."/>
            <person name="Grigoriev I.V."/>
            <person name="Mortensen U.H."/>
            <person name="Andersen M.R."/>
            <person name="Baker S.E."/>
        </authorList>
    </citation>
    <scope>NUCLEOTIDE SEQUENCE [LARGE SCALE GENOMIC DNA]</scope>
    <source>
        <strain evidence="2 3">CBS 101889</strain>
    </source>
</reference>
<keyword evidence="3" id="KW-1185">Reference proteome</keyword>
<accession>A0A395IAM3</accession>
<dbReference type="OrthoDB" id="414418at2759"/>